<organism evidence="2">
    <name type="scientific">bioreactor metagenome</name>
    <dbReference type="NCBI Taxonomy" id="1076179"/>
    <lineage>
        <taxon>unclassified sequences</taxon>
        <taxon>metagenomes</taxon>
        <taxon>ecological metagenomes</taxon>
    </lineage>
</organism>
<sequence length="386" mass="44364">MIKVNNKLIKIGKTVYFGLVYGFAIIGFMFTGVFFAIRWGVTNVSGTVDDLSDQFQYQAEQNQVLEIVNSVNSNSDLLLDESKIKTLCSLNELSYIAPKNVEKILIAKKQKVSDFTIEGMIFAVETYLLNQQDYKNNVQNCMSNFASRDITEQTIENQVKNSSSQDIFPWVNGEKWQTIKESVVKDDEVIKMAAKAADIDPRLIVSDLIVEQLRVYYSARELYEKYFEPLKILSNMNKISLGVMGIKEATAIEIENHLKDKTSVYYLGKNYENILNYGSSEDINTQRYNRFTSNNHYYSYLYAALYLKQMMNQWKNAGYDISNRPEIVGTLFNVGFPQSKPNATPKVGGSKVQIDEKQYTFGRLSYEFFYSGELIDRFPYLTNLKN</sequence>
<evidence type="ECO:0000313" key="2">
    <source>
        <dbReference type="EMBL" id="MPM15419.1"/>
    </source>
</evidence>
<protein>
    <submittedName>
        <fullName evidence="2">Uncharacterized protein</fullName>
    </submittedName>
</protein>
<keyword evidence="1" id="KW-0472">Membrane</keyword>
<name>A0A644XH52_9ZZZZ</name>
<accession>A0A644XH52</accession>
<reference evidence="2" key="1">
    <citation type="submission" date="2019-08" db="EMBL/GenBank/DDBJ databases">
        <authorList>
            <person name="Kucharzyk K."/>
            <person name="Murdoch R.W."/>
            <person name="Higgins S."/>
            <person name="Loffler F."/>
        </authorList>
    </citation>
    <scope>NUCLEOTIDE SEQUENCE</scope>
</reference>
<dbReference type="EMBL" id="VSSQ01002440">
    <property type="protein sequence ID" value="MPM15419.1"/>
    <property type="molecule type" value="Genomic_DNA"/>
</dbReference>
<keyword evidence="1" id="KW-1133">Transmembrane helix</keyword>
<gene>
    <name evidence="2" type="ORF">SDC9_61790</name>
</gene>
<dbReference type="AlphaFoldDB" id="A0A644XH52"/>
<proteinExistence type="predicted"/>
<comment type="caution">
    <text evidence="2">The sequence shown here is derived from an EMBL/GenBank/DDBJ whole genome shotgun (WGS) entry which is preliminary data.</text>
</comment>
<keyword evidence="1" id="KW-0812">Transmembrane</keyword>
<feature type="transmembrane region" description="Helical" evidence="1">
    <location>
        <begin position="15"/>
        <end position="37"/>
    </location>
</feature>
<evidence type="ECO:0000256" key="1">
    <source>
        <dbReference type="SAM" id="Phobius"/>
    </source>
</evidence>